<comment type="caution">
    <text evidence="2">The sequence shown here is derived from an EMBL/GenBank/DDBJ whole genome shotgun (WGS) entry which is preliminary data.</text>
</comment>
<evidence type="ECO:0000256" key="1">
    <source>
        <dbReference type="SAM" id="SignalP"/>
    </source>
</evidence>
<keyword evidence="3" id="KW-1185">Reference proteome</keyword>
<accession>A0A3D8V7I3</accession>
<evidence type="ECO:0000313" key="3">
    <source>
        <dbReference type="Proteomes" id="UP000256829"/>
    </source>
</evidence>
<dbReference type="Proteomes" id="UP000256829">
    <property type="component" value="Unassembled WGS sequence"/>
</dbReference>
<feature type="chain" id="PRO_5017693968" evidence="1">
    <location>
        <begin position="28"/>
        <end position="143"/>
    </location>
</feature>
<protein>
    <submittedName>
        <fullName evidence="2">Uncharacterized protein</fullName>
    </submittedName>
</protein>
<name>A0A3D8V7I3_9GAMM</name>
<organism evidence="2 3">
    <name type="scientific">Lysobacter soli</name>
    <dbReference type="NCBI Taxonomy" id="453783"/>
    <lineage>
        <taxon>Bacteria</taxon>
        <taxon>Pseudomonadati</taxon>
        <taxon>Pseudomonadota</taxon>
        <taxon>Gammaproteobacteria</taxon>
        <taxon>Lysobacterales</taxon>
        <taxon>Lysobacteraceae</taxon>
        <taxon>Lysobacter</taxon>
    </lineage>
</organism>
<dbReference type="AlphaFoldDB" id="A0A3D8V7I3"/>
<dbReference type="EMBL" id="QTJR01000020">
    <property type="protein sequence ID" value="RDY65380.1"/>
    <property type="molecule type" value="Genomic_DNA"/>
</dbReference>
<dbReference type="RefSeq" id="WP_115844934.1">
    <property type="nucleotide sequence ID" value="NZ_CP183976.1"/>
</dbReference>
<sequence length="143" mass="15227">MDHIRITTALRASFASLLLACAFAATAKDDGTKQLPPDVQATVEGIAQGLLQVQETDVELSCGKAVENARYGLETMLEVGQKNADGGYIDRAGFEAQAVKLRAALAEVTPQDCAAATGEKEAFYRCMSSDYNHVAACANAHRF</sequence>
<reference evidence="2 3" key="1">
    <citation type="submission" date="2018-08" db="EMBL/GenBank/DDBJ databases">
        <title>Lysobacter soli KCTC 22011, whole genome shotgun sequence.</title>
        <authorList>
            <person name="Zhang X."/>
            <person name="Feng G."/>
            <person name="Zhu H."/>
        </authorList>
    </citation>
    <scope>NUCLEOTIDE SEQUENCE [LARGE SCALE GENOMIC DNA]</scope>
    <source>
        <strain evidence="2 3">KCTC 22011</strain>
    </source>
</reference>
<evidence type="ECO:0000313" key="2">
    <source>
        <dbReference type="EMBL" id="RDY65380.1"/>
    </source>
</evidence>
<gene>
    <name evidence="2" type="ORF">DX912_17905</name>
</gene>
<feature type="signal peptide" evidence="1">
    <location>
        <begin position="1"/>
        <end position="27"/>
    </location>
</feature>
<keyword evidence="1" id="KW-0732">Signal</keyword>
<proteinExistence type="predicted"/>